<evidence type="ECO:0000256" key="5">
    <source>
        <dbReference type="ARBA" id="ARBA00022741"/>
    </source>
</evidence>
<name>A0A5S5MEC6_9BACT</name>
<dbReference type="CDD" id="cd00130">
    <property type="entry name" value="PAS"/>
    <property type="match status" value="2"/>
</dbReference>
<keyword evidence="3 11" id="KW-0597">Phosphoprotein</keyword>
<evidence type="ECO:0000256" key="4">
    <source>
        <dbReference type="ARBA" id="ARBA00022679"/>
    </source>
</evidence>
<accession>A0A5S5MEC6</accession>
<dbReference type="PROSITE" id="PS50112">
    <property type="entry name" value="PAS"/>
    <property type="match status" value="1"/>
</dbReference>
<keyword evidence="18" id="KW-1185">Reference proteome</keyword>
<dbReference type="SMART" id="SM00387">
    <property type="entry name" value="HATPase_c"/>
    <property type="match status" value="1"/>
</dbReference>
<dbReference type="InterPro" id="IPR000700">
    <property type="entry name" value="PAS-assoc_C"/>
</dbReference>
<evidence type="ECO:0000256" key="3">
    <source>
        <dbReference type="ARBA" id="ARBA00022553"/>
    </source>
</evidence>
<evidence type="ECO:0000313" key="18">
    <source>
        <dbReference type="Proteomes" id="UP000321899"/>
    </source>
</evidence>
<evidence type="ECO:0000256" key="9">
    <source>
        <dbReference type="ARBA" id="ARBA00064003"/>
    </source>
</evidence>
<gene>
    <name evidence="17" type="ORF">FIM25_12175</name>
</gene>
<dbReference type="InterPro" id="IPR003594">
    <property type="entry name" value="HATPase_dom"/>
</dbReference>
<evidence type="ECO:0000256" key="10">
    <source>
        <dbReference type="ARBA" id="ARBA00068150"/>
    </source>
</evidence>
<dbReference type="PRINTS" id="PR00344">
    <property type="entry name" value="BCTRLSENSOR"/>
</dbReference>
<evidence type="ECO:0000256" key="8">
    <source>
        <dbReference type="ARBA" id="ARBA00023012"/>
    </source>
</evidence>
<dbReference type="InterPro" id="IPR036890">
    <property type="entry name" value="HATPase_C_sf"/>
</dbReference>
<dbReference type="Pfam" id="PF00072">
    <property type="entry name" value="Response_reg"/>
    <property type="match status" value="1"/>
</dbReference>
<dbReference type="SUPFAM" id="SSF55874">
    <property type="entry name" value="ATPase domain of HSP90 chaperone/DNA topoisomerase II/histidine kinase"/>
    <property type="match status" value="1"/>
</dbReference>
<feature type="region of interest" description="Disordered" evidence="12">
    <location>
        <begin position="1"/>
        <end position="20"/>
    </location>
</feature>
<evidence type="ECO:0000256" key="7">
    <source>
        <dbReference type="ARBA" id="ARBA00022840"/>
    </source>
</evidence>
<dbReference type="PROSITE" id="PS50110">
    <property type="entry name" value="RESPONSE_REGULATORY"/>
    <property type="match status" value="1"/>
</dbReference>
<dbReference type="Proteomes" id="UP000321899">
    <property type="component" value="Unassembled WGS sequence"/>
</dbReference>
<dbReference type="CDD" id="cd17546">
    <property type="entry name" value="REC_hyHK_CKI1_RcsC-like"/>
    <property type="match status" value="1"/>
</dbReference>
<dbReference type="PROSITE" id="PS50109">
    <property type="entry name" value="HIS_KIN"/>
    <property type="match status" value="1"/>
</dbReference>
<dbReference type="CDD" id="cd16922">
    <property type="entry name" value="HATPase_EvgS-ArcB-TorS-like"/>
    <property type="match status" value="1"/>
</dbReference>
<organism evidence="17 18">
    <name type="scientific">Desulfobotulus mexicanus</name>
    <dbReference type="NCBI Taxonomy" id="2586642"/>
    <lineage>
        <taxon>Bacteria</taxon>
        <taxon>Pseudomonadati</taxon>
        <taxon>Thermodesulfobacteriota</taxon>
        <taxon>Desulfobacteria</taxon>
        <taxon>Desulfobacterales</taxon>
        <taxon>Desulfobacteraceae</taxon>
        <taxon>Desulfobotulus</taxon>
    </lineage>
</organism>
<keyword evidence="6" id="KW-0418">Kinase</keyword>
<evidence type="ECO:0000256" key="1">
    <source>
        <dbReference type="ARBA" id="ARBA00000085"/>
    </source>
</evidence>
<dbReference type="PANTHER" id="PTHR45339">
    <property type="entry name" value="HYBRID SIGNAL TRANSDUCTION HISTIDINE KINASE J"/>
    <property type="match status" value="1"/>
</dbReference>
<protein>
    <recommendedName>
        <fullName evidence="10">Sensory/regulatory protein RpfC</fullName>
        <ecNumber evidence="2">2.7.13.3</ecNumber>
    </recommendedName>
</protein>
<keyword evidence="5" id="KW-0547">Nucleotide-binding</keyword>
<dbReference type="InterPro" id="IPR013656">
    <property type="entry name" value="PAS_4"/>
</dbReference>
<dbReference type="InterPro" id="IPR011006">
    <property type="entry name" value="CheY-like_superfamily"/>
</dbReference>
<dbReference type="OrthoDB" id="415806at2"/>
<dbReference type="Pfam" id="PF08448">
    <property type="entry name" value="PAS_4"/>
    <property type="match status" value="2"/>
</dbReference>
<comment type="caution">
    <text evidence="17">The sequence shown here is derived from an EMBL/GenBank/DDBJ whole genome shotgun (WGS) entry which is preliminary data.</text>
</comment>
<dbReference type="Gene3D" id="3.40.50.2300">
    <property type="match status" value="1"/>
</dbReference>
<dbReference type="InterPro" id="IPR001789">
    <property type="entry name" value="Sig_transdc_resp-reg_receiver"/>
</dbReference>
<proteinExistence type="predicted"/>
<evidence type="ECO:0000256" key="6">
    <source>
        <dbReference type="ARBA" id="ARBA00022777"/>
    </source>
</evidence>
<evidence type="ECO:0000256" key="12">
    <source>
        <dbReference type="SAM" id="MobiDB-lite"/>
    </source>
</evidence>
<evidence type="ECO:0000259" key="16">
    <source>
        <dbReference type="PROSITE" id="PS50113"/>
    </source>
</evidence>
<dbReference type="NCBIfam" id="TIGR00229">
    <property type="entry name" value="sensory_box"/>
    <property type="match status" value="2"/>
</dbReference>
<dbReference type="InterPro" id="IPR005467">
    <property type="entry name" value="His_kinase_dom"/>
</dbReference>
<reference evidence="17 18" key="1">
    <citation type="submission" date="2019-06" db="EMBL/GenBank/DDBJ databases">
        <title>Desulfobotulus mexicanus sp. nov., a novel sulfate-reducing bacterium isolated from the sediment of an alkaline crater lake in Mexico.</title>
        <authorList>
            <person name="Hirschler-Rea A."/>
        </authorList>
    </citation>
    <scope>NUCLEOTIDE SEQUENCE [LARGE SCALE GENOMIC DNA]</scope>
    <source>
        <strain evidence="17 18">PAR22N</strain>
    </source>
</reference>
<keyword evidence="4" id="KW-0808">Transferase</keyword>
<dbReference type="FunFam" id="1.10.287.130:FF:000002">
    <property type="entry name" value="Two-component osmosensing histidine kinase"/>
    <property type="match status" value="1"/>
</dbReference>
<dbReference type="AlphaFoldDB" id="A0A5S5MEC6"/>
<feature type="domain" description="Response regulatory" evidence="14">
    <location>
        <begin position="697"/>
        <end position="816"/>
    </location>
</feature>
<evidence type="ECO:0000259" key="15">
    <source>
        <dbReference type="PROSITE" id="PS50112"/>
    </source>
</evidence>
<feature type="modified residue" description="4-aspartylphosphate" evidence="11">
    <location>
        <position position="746"/>
    </location>
</feature>
<evidence type="ECO:0000256" key="2">
    <source>
        <dbReference type="ARBA" id="ARBA00012438"/>
    </source>
</evidence>
<feature type="domain" description="PAC" evidence="16">
    <location>
        <begin position="98"/>
        <end position="152"/>
    </location>
</feature>
<evidence type="ECO:0000313" key="17">
    <source>
        <dbReference type="EMBL" id="TYT74037.1"/>
    </source>
</evidence>
<comment type="catalytic activity">
    <reaction evidence="1">
        <text>ATP + protein L-histidine = ADP + protein N-phospho-L-histidine.</text>
        <dbReference type="EC" id="2.7.13.3"/>
    </reaction>
</comment>
<keyword evidence="8" id="KW-0902">Two-component regulatory system</keyword>
<feature type="domain" description="PAS" evidence="15">
    <location>
        <begin position="297"/>
        <end position="369"/>
    </location>
</feature>
<dbReference type="Pfam" id="PF00512">
    <property type="entry name" value="HisKA"/>
    <property type="match status" value="1"/>
</dbReference>
<dbReference type="PANTHER" id="PTHR45339:SF1">
    <property type="entry name" value="HYBRID SIGNAL TRANSDUCTION HISTIDINE KINASE J"/>
    <property type="match status" value="1"/>
</dbReference>
<dbReference type="InterPro" id="IPR000014">
    <property type="entry name" value="PAS"/>
</dbReference>
<dbReference type="CDD" id="cd00082">
    <property type="entry name" value="HisKA"/>
    <property type="match status" value="1"/>
</dbReference>
<comment type="subunit">
    <text evidence="9">At low DSF concentrations, interacts with RpfF.</text>
</comment>
<dbReference type="Gene3D" id="3.30.565.10">
    <property type="entry name" value="Histidine kinase-like ATPase, C-terminal domain"/>
    <property type="match status" value="1"/>
</dbReference>
<dbReference type="GO" id="GO:0000155">
    <property type="term" value="F:phosphorelay sensor kinase activity"/>
    <property type="evidence" value="ECO:0007669"/>
    <property type="project" value="InterPro"/>
</dbReference>
<dbReference type="SUPFAM" id="SSF52172">
    <property type="entry name" value="CheY-like"/>
    <property type="match status" value="1"/>
</dbReference>
<dbReference type="SMART" id="SM00091">
    <property type="entry name" value="PAS"/>
    <property type="match status" value="3"/>
</dbReference>
<dbReference type="GO" id="GO:0005524">
    <property type="term" value="F:ATP binding"/>
    <property type="evidence" value="ECO:0007669"/>
    <property type="project" value="UniProtKB-KW"/>
</dbReference>
<dbReference type="EMBL" id="VDMB01000016">
    <property type="protein sequence ID" value="TYT74037.1"/>
    <property type="molecule type" value="Genomic_DNA"/>
</dbReference>
<evidence type="ECO:0000256" key="11">
    <source>
        <dbReference type="PROSITE-ProRule" id="PRU00169"/>
    </source>
</evidence>
<dbReference type="FunFam" id="3.30.565.10:FF:000010">
    <property type="entry name" value="Sensor histidine kinase RcsC"/>
    <property type="match status" value="1"/>
</dbReference>
<dbReference type="SMART" id="SM00388">
    <property type="entry name" value="HisKA"/>
    <property type="match status" value="1"/>
</dbReference>
<dbReference type="Gene3D" id="1.10.287.130">
    <property type="match status" value="1"/>
</dbReference>
<keyword evidence="7" id="KW-0067">ATP-binding</keyword>
<dbReference type="InterPro" id="IPR004358">
    <property type="entry name" value="Sig_transdc_His_kin-like_C"/>
</dbReference>
<dbReference type="EC" id="2.7.13.3" evidence="2"/>
<dbReference type="Pfam" id="PF02518">
    <property type="entry name" value="HATPase_c"/>
    <property type="match status" value="1"/>
</dbReference>
<sequence>MYQDGVSSKMKQRKDVNMPTQAHKPENIALPQSVMDALPHPIAMVGRDYLYQYVNLAYARFFERSTEEIKGLSVSDLMGEELFEQSIKPHINRCLGGETISYEVFVPFPGKGERWMRMQYFPSTDEKGSISGIISHGTDITEEKKQQEITLKRHETELQEQANLKAIFDVSPVGKMIVNEKGLVTRINAALMPIAGSEPLEKRALKNPGDILGCEYALQGCRNHENCSHCRISAVLNRIFETGQSSTDIESTHSFTISNKLNPVSFIVGGAPLFISGERHALITLMDITAHRKTEERAAYLSAILESSDTIAVLKDKDLRYIHVNKAYLKLTGHNDPEALRDKTDRDLFHGIASPEDIQMFMEGDEKAMLLPHGEELTMEETIRTDDGKIRTFLSRKFPVYGQDCKKFIGVATLSNEITGRKEMEEELRLKRQQAEAANIAKSNFLANMSHEIRTPMNGIMGMNTLLLDTELNAEQRSCAETIGSCASSLMGIINDILDLSRIESGRMELHISDYNLNRMVQDILSAMEFNARQKDLKLCFSIAPETPTNLRGDSLRLRQIILNILDNAIKFTEKGEIRLHIHPLMESHKEVLLHFSIEDTGIGIPEEKNGLVFQKFSQLEPCITKKYGGSGLGLAICKELVEMMGGQIGFFSIMGQGSNFYFTIIQEKQQQVLENPMPSDTSSGKAQELFHEKTARILVVEDDATNQVVALGILKKLGFSANLAEDGAQALQKLKTDTYDLVLMDVQMPVMDGLEATKKIRSADSGIENSKITIIAMTAYAMEGDREKCLAAGMDDYIAKPVHAMELKEKVEKWLPLIQEKAHEKKEA</sequence>
<dbReference type="SUPFAM" id="SSF55785">
    <property type="entry name" value="PYP-like sensor domain (PAS domain)"/>
    <property type="match status" value="2"/>
</dbReference>
<dbReference type="PROSITE" id="PS50113">
    <property type="entry name" value="PAC"/>
    <property type="match status" value="1"/>
</dbReference>
<dbReference type="InterPro" id="IPR036097">
    <property type="entry name" value="HisK_dim/P_sf"/>
</dbReference>
<evidence type="ECO:0000259" key="13">
    <source>
        <dbReference type="PROSITE" id="PS50109"/>
    </source>
</evidence>
<dbReference type="InterPro" id="IPR003661">
    <property type="entry name" value="HisK_dim/P_dom"/>
</dbReference>
<evidence type="ECO:0000259" key="14">
    <source>
        <dbReference type="PROSITE" id="PS50110"/>
    </source>
</evidence>
<feature type="domain" description="Histidine kinase" evidence="13">
    <location>
        <begin position="448"/>
        <end position="669"/>
    </location>
</feature>
<dbReference type="SUPFAM" id="SSF47384">
    <property type="entry name" value="Homodimeric domain of signal transducing histidine kinase"/>
    <property type="match status" value="1"/>
</dbReference>
<dbReference type="SMART" id="SM00448">
    <property type="entry name" value="REC"/>
    <property type="match status" value="1"/>
</dbReference>
<dbReference type="Gene3D" id="3.30.450.20">
    <property type="entry name" value="PAS domain"/>
    <property type="match status" value="3"/>
</dbReference>
<dbReference type="InterPro" id="IPR035965">
    <property type="entry name" value="PAS-like_dom_sf"/>
</dbReference>